<evidence type="ECO:0000313" key="5">
    <source>
        <dbReference type="Proteomes" id="UP001180754"/>
    </source>
</evidence>
<dbReference type="Gene3D" id="1.50.10.100">
    <property type="entry name" value="Chondroitin AC/alginate lyase"/>
    <property type="match status" value="1"/>
</dbReference>
<comment type="caution">
    <text evidence="4">The sequence shown here is derived from an EMBL/GenBank/DDBJ whole genome shotgun (WGS) entry which is preliminary data.</text>
</comment>
<gene>
    <name evidence="4" type="ORF">RND15_22085</name>
</gene>
<protein>
    <submittedName>
        <fullName evidence="4">Alginate lyase family protein</fullName>
    </submittedName>
</protein>
<evidence type="ECO:0000259" key="3">
    <source>
        <dbReference type="Pfam" id="PF05426"/>
    </source>
</evidence>
<dbReference type="InterPro" id="IPR008929">
    <property type="entry name" value="Chondroitin_lyas"/>
</dbReference>
<proteinExistence type="predicted"/>
<keyword evidence="2 4" id="KW-0456">Lyase</keyword>
<dbReference type="Pfam" id="PF05426">
    <property type="entry name" value="Alginate_lyase"/>
    <property type="match status" value="1"/>
</dbReference>
<dbReference type="GO" id="GO:0016829">
    <property type="term" value="F:lyase activity"/>
    <property type="evidence" value="ECO:0007669"/>
    <property type="project" value="UniProtKB-KW"/>
</dbReference>
<keyword evidence="1" id="KW-0732">Signal</keyword>
<dbReference type="RefSeq" id="WP_311725858.1">
    <property type="nucleotide sequence ID" value="NZ_JAVRFD010000010.1"/>
</dbReference>
<keyword evidence="5" id="KW-1185">Reference proteome</keyword>
<dbReference type="EMBL" id="JAVRFD010000010">
    <property type="protein sequence ID" value="MDT0545379.1"/>
    <property type="molecule type" value="Genomic_DNA"/>
</dbReference>
<organism evidence="4 5">
    <name type="scientific">Streptomyces lonegramiae</name>
    <dbReference type="NCBI Taxonomy" id="3075524"/>
    <lineage>
        <taxon>Bacteria</taxon>
        <taxon>Bacillati</taxon>
        <taxon>Actinomycetota</taxon>
        <taxon>Actinomycetes</taxon>
        <taxon>Kitasatosporales</taxon>
        <taxon>Streptomycetaceae</taxon>
        <taxon>Streptomyces</taxon>
    </lineage>
</organism>
<evidence type="ECO:0000313" key="4">
    <source>
        <dbReference type="EMBL" id="MDT0545379.1"/>
    </source>
</evidence>
<name>A0ABU2XHG6_9ACTN</name>
<reference evidence="4" key="1">
    <citation type="submission" date="2024-05" db="EMBL/GenBank/DDBJ databases">
        <title>30 novel species of actinomycetes from the DSMZ collection.</title>
        <authorList>
            <person name="Nouioui I."/>
        </authorList>
    </citation>
    <scope>NUCLEOTIDE SEQUENCE</scope>
    <source>
        <strain evidence="4">DSM 41529</strain>
    </source>
</reference>
<accession>A0ABU2XHG6</accession>
<evidence type="ECO:0000256" key="2">
    <source>
        <dbReference type="ARBA" id="ARBA00023239"/>
    </source>
</evidence>
<dbReference type="InterPro" id="IPR008397">
    <property type="entry name" value="Alginate_lyase_dom"/>
</dbReference>
<dbReference type="Proteomes" id="UP001180754">
    <property type="component" value="Unassembled WGS sequence"/>
</dbReference>
<feature type="domain" description="Alginate lyase" evidence="3">
    <location>
        <begin position="96"/>
        <end position="380"/>
    </location>
</feature>
<sequence>MGATPPGRGPIARAAVALSVALAAVFAVLAIPAAPSAHGAEPARHPAPVPETVVLDGPRLALTKAKLQAGDARLKRTVRDLTAQADQWMTQGPWTVTDKDQVPPSGDKHDYFSQAPYWWPTQPKTEDNPYGCPYVQKDGQRNPDVDKMTDRPEVGKVFESAYELSLAWYYTGKRGYAEHAAEILRTWFVTPATRMNPSLNHAQFIPCKYDGRAIGIIDFSQGFTSLLDAAAILDTGAPGWSRQDHTGFRTWNKQFLDWLVNSDFGKEEGAAENNHGTFFDMQVAAIAAAVGDRDLARQVVREARTKRVDAQIAADGTQPGELSRTRSFHYSTFNLVAFTRLAAVGKHVGVDLWHYTGPGGANLFKAVDVLLPAATGARPWPYPELDFRAYAASDIVHAAADAGDRRAKAALPALQAPPGGDLWALRPAVEQLDSIATTG</sequence>
<dbReference type="SUPFAM" id="SSF48230">
    <property type="entry name" value="Chondroitin AC/alginate lyase"/>
    <property type="match status" value="1"/>
</dbReference>
<evidence type="ECO:0000256" key="1">
    <source>
        <dbReference type="ARBA" id="ARBA00022729"/>
    </source>
</evidence>